<dbReference type="InterPro" id="IPR011104">
    <property type="entry name" value="Hpr_kin/Pase_C"/>
</dbReference>
<dbReference type="EMBL" id="JALHBS010000009">
    <property type="protein sequence ID" value="MCP3053898.1"/>
    <property type="molecule type" value="Genomic_DNA"/>
</dbReference>
<protein>
    <recommendedName>
        <fullName evidence="1">HPr kinase/phosphorylase C-terminal domain-containing protein</fullName>
    </recommendedName>
</protein>
<dbReference type="CDD" id="cd01918">
    <property type="entry name" value="HprK_C"/>
    <property type="match status" value="1"/>
</dbReference>
<dbReference type="GO" id="GO:0000155">
    <property type="term" value="F:phosphorelay sensor kinase activity"/>
    <property type="evidence" value="ECO:0007669"/>
    <property type="project" value="InterPro"/>
</dbReference>
<dbReference type="RefSeq" id="WP_253962785.1">
    <property type="nucleotide sequence ID" value="NZ_JALHBS010000009.1"/>
</dbReference>
<sequence>MSQSANLHGCAIAIGGLGILVRGPARSGKSALCLSALRRGASLGLHTRLVADDRVVVARSHAGIVLSAPANLRGLIEVSGIGILREETVASAVLALVVDLCEPAAIERLPENGTIPILDVIVRHARLPERDAAFGADVLVSLAMAPLVDDG</sequence>
<dbReference type="AlphaFoldDB" id="A0A9X2H5N8"/>
<dbReference type="InterPro" id="IPR027417">
    <property type="entry name" value="P-loop_NTPase"/>
</dbReference>
<evidence type="ECO:0000313" key="3">
    <source>
        <dbReference type="Proteomes" id="UP001155220"/>
    </source>
</evidence>
<dbReference type="SUPFAM" id="SSF53795">
    <property type="entry name" value="PEP carboxykinase-like"/>
    <property type="match status" value="1"/>
</dbReference>
<dbReference type="GO" id="GO:0005524">
    <property type="term" value="F:ATP binding"/>
    <property type="evidence" value="ECO:0007669"/>
    <property type="project" value="InterPro"/>
</dbReference>
<evidence type="ECO:0000313" key="2">
    <source>
        <dbReference type="EMBL" id="MCP3053898.1"/>
    </source>
</evidence>
<dbReference type="Gene3D" id="3.40.50.300">
    <property type="entry name" value="P-loop containing nucleotide triphosphate hydrolases"/>
    <property type="match status" value="1"/>
</dbReference>
<gene>
    <name evidence="2" type="ORF">MJ956_01890</name>
</gene>
<name>A0A9X2H5N8_9HYPH</name>
<feature type="domain" description="HPr kinase/phosphorylase C-terminal" evidence="1">
    <location>
        <begin position="1"/>
        <end position="130"/>
    </location>
</feature>
<evidence type="ECO:0000259" key="1">
    <source>
        <dbReference type="Pfam" id="PF07475"/>
    </source>
</evidence>
<comment type="caution">
    <text evidence="2">The sequence shown here is derived from an EMBL/GenBank/DDBJ whole genome shotgun (WGS) entry which is preliminary data.</text>
</comment>
<keyword evidence="3" id="KW-1185">Reference proteome</keyword>
<dbReference type="GO" id="GO:0006109">
    <property type="term" value="P:regulation of carbohydrate metabolic process"/>
    <property type="evidence" value="ECO:0007669"/>
    <property type="project" value="InterPro"/>
</dbReference>
<proteinExistence type="predicted"/>
<accession>A0A9X2H5N8</accession>
<reference evidence="2" key="1">
    <citation type="submission" date="2022-03" db="EMBL/GenBank/DDBJ databases">
        <title>Aurantimonas Liuensis sp. Nov., isolated from the hadal seawater of the Mariana Trench.</title>
        <authorList>
            <person name="Liu R."/>
        </authorList>
    </citation>
    <scope>NUCLEOTIDE SEQUENCE</scope>
    <source>
        <strain evidence="2">LRZ36</strain>
    </source>
</reference>
<dbReference type="Proteomes" id="UP001155220">
    <property type="component" value="Unassembled WGS sequence"/>
</dbReference>
<dbReference type="Pfam" id="PF07475">
    <property type="entry name" value="Hpr_kinase_C"/>
    <property type="match status" value="1"/>
</dbReference>
<organism evidence="2 3">
    <name type="scientific">Aurantimonas marianensis</name>
    <dbReference type="NCBI Taxonomy" id="2920428"/>
    <lineage>
        <taxon>Bacteria</taxon>
        <taxon>Pseudomonadati</taxon>
        <taxon>Pseudomonadota</taxon>
        <taxon>Alphaproteobacteria</taxon>
        <taxon>Hyphomicrobiales</taxon>
        <taxon>Aurantimonadaceae</taxon>
        <taxon>Aurantimonas</taxon>
    </lineage>
</organism>